<proteinExistence type="predicted"/>
<accession>A0A1G5MW87</accession>
<name>A0A1G5MW87_AFIMA</name>
<dbReference type="Pfam" id="PF10924">
    <property type="entry name" value="DUF2711"/>
    <property type="match status" value="1"/>
</dbReference>
<evidence type="ECO:0000313" key="2">
    <source>
        <dbReference type="Proteomes" id="UP000199347"/>
    </source>
</evidence>
<dbReference type="RefSeq" id="WP_092810397.1">
    <property type="nucleotide sequence ID" value="NZ_FMVW01000002.1"/>
</dbReference>
<sequence length="272" mass="30580">MDAVDRYRFGPPDDTPILPWFGGAYTHGFVALHPFFTVDGLDPTICEYGTLILSRAALPNGLGLLEWGDDEEAKRRVGKDVDPEEVDRAAKRNGLRIGWQTICRQAGFADHCELDQALRTSIDGLRDDLADAAKSDRLASYCSLHRIFPPNEGRFEPLMQASLASLFRRTGHDRVIVGDEFGDNERLVDAGLLEQGDLWDAMAELPQYGVKRLIAPDRSLLAWVHWDSFYTLILGKAETFQELEIAGLFEGFWCSDETETYWLTQPCIPLAE</sequence>
<dbReference type="Proteomes" id="UP000199347">
    <property type="component" value="Unassembled WGS sequence"/>
</dbReference>
<organism evidence="1 2">
    <name type="scientific">Afifella marina DSM 2698</name>
    <dbReference type="NCBI Taxonomy" id="1120955"/>
    <lineage>
        <taxon>Bacteria</taxon>
        <taxon>Pseudomonadati</taxon>
        <taxon>Pseudomonadota</taxon>
        <taxon>Alphaproteobacteria</taxon>
        <taxon>Hyphomicrobiales</taxon>
        <taxon>Afifellaceae</taxon>
        <taxon>Afifella</taxon>
    </lineage>
</organism>
<gene>
    <name evidence="1" type="ORF">SAMN03080610_01089</name>
</gene>
<dbReference type="STRING" id="1120955.SAMN03080610_01089"/>
<dbReference type="EMBL" id="FMVW01000002">
    <property type="protein sequence ID" value="SCZ29124.1"/>
    <property type="molecule type" value="Genomic_DNA"/>
</dbReference>
<keyword evidence="2" id="KW-1185">Reference proteome</keyword>
<dbReference type="AlphaFoldDB" id="A0A1G5MW87"/>
<reference evidence="1 2" key="1">
    <citation type="submission" date="2016-10" db="EMBL/GenBank/DDBJ databases">
        <authorList>
            <person name="de Groot N.N."/>
        </authorList>
    </citation>
    <scope>NUCLEOTIDE SEQUENCE [LARGE SCALE GENOMIC DNA]</scope>
    <source>
        <strain evidence="1 2">DSM 2698</strain>
    </source>
</reference>
<evidence type="ECO:0000313" key="1">
    <source>
        <dbReference type="EMBL" id="SCZ29124.1"/>
    </source>
</evidence>
<dbReference type="OrthoDB" id="9151069at2"/>
<dbReference type="InterPro" id="IPR024250">
    <property type="entry name" value="DUF2711"/>
</dbReference>
<protein>
    <submittedName>
        <fullName evidence="1">Uncharacterized protein</fullName>
    </submittedName>
</protein>